<accession>A0A024ELP2</accession>
<evidence type="ECO:0000313" key="3">
    <source>
        <dbReference type="Proteomes" id="UP000026913"/>
    </source>
</evidence>
<proteinExistence type="predicted"/>
<dbReference type="EMBL" id="CP005961">
    <property type="protein sequence ID" value="AHZ73682.1"/>
    <property type="molecule type" value="Genomic_DNA"/>
</dbReference>
<evidence type="ECO:0000256" key="1">
    <source>
        <dbReference type="SAM" id="SignalP"/>
    </source>
</evidence>
<dbReference type="PROSITE" id="PS51257">
    <property type="entry name" value="PROKAR_LIPOPROTEIN"/>
    <property type="match status" value="1"/>
</dbReference>
<dbReference type="KEGG" id="pman:OU5_P0430"/>
<reference evidence="2 3" key="1">
    <citation type="journal article" date="2012" name="J. Bacteriol.">
        <title>Genome sequence of cold-adapted Pseudomonas mandelii strain JR-1.</title>
        <authorList>
            <person name="Jang S.H."/>
            <person name="Kim J."/>
            <person name="Kim J."/>
            <person name="Hong S."/>
            <person name="Lee C."/>
        </authorList>
    </citation>
    <scope>NUCLEOTIDE SEQUENCE [LARGE SCALE GENOMIC DNA]</scope>
    <source>
        <strain evidence="2 3">JR-1</strain>
        <plasmid evidence="3">Plasmid</plasmid>
    </source>
</reference>
<keyword evidence="1" id="KW-0732">Signal</keyword>
<geneLocation type="plasmid" evidence="3"/>
<feature type="signal peptide" evidence="1">
    <location>
        <begin position="1"/>
        <end position="22"/>
    </location>
</feature>
<keyword evidence="2" id="KW-0614">Plasmid</keyword>
<feature type="chain" id="PRO_5001528522" description="Lipoprotein" evidence="1">
    <location>
        <begin position="23"/>
        <end position="179"/>
    </location>
</feature>
<evidence type="ECO:0000313" key="2">
    <source>
        <dbReference type="EMBL" id="AHZ73682.1"/>
    </source>
</evidence>
<dbReference type="OrthoDB" id="6164776at2"/>
<protein>
    <recommendedName>
        <fullName evidence="4">Lipoprotein</fullName>
    </recommendedName>
</protein>
<dbReference type="Proteomes" id="UP000026913">
    <property type="component" value="Plasmid unnamed"/>
</dbReference>
<sequence>MLKTKFIILATAVFLSACSTHENPYETQSAATTTYVPVRLAHEFYSSWGHDGRGGAALRKPAYQHVMGSEEMVMTTHGNYADLRSGNGAPPGDSVIVTALNGGMNSAIDKALTVAPERPITTTSIRPPLQATEAEYLIAYRKFCKGAGSELTEREWELVARGGPKGIPPSLRGKCLQMK</sequence>
<evidence type="ECO:0008006" key="4">
    <source>
        <dbReference type="Google" id="ProtNLM"/>
    </source>
</evidence>
<gene>
    <name evidence="2" type="ORF">OU5_P0430</name>
</gene>
<organism evidence="2 3">
    <name type="scientific">Pseudomonas mandelii JR-1</name>
    <dbReference type="NCBI Taxonomy" id="1147786"/>
    <lineage>
        <taxon>Bacteria</taxon>
        <taxon>Pseudomonadati</taxon>
        <taxon>Pseudomonadota</taxon>
        <taxon>Gammaproteobacteria</taxon>
        <taxon>Pseudomonadales</taxon>
        <taxon>Pseudomonadaceae</taxon>
        <taxon>Pseudomonas</taxon>
    </lineage>
</organism>
<dbReference type="HOGENOM" id="CLU_1502226_0_0_6"/>
<dbReference type="AlphaFoldDB" id="A0A024ELP2"/>
<name>A0A024ELP2_9PSED</name>
<dbReference type="RefSeq" id="WP_125919914.1">
    <property type="nucleotide sequence ID" value="NZ_CP005961.1"/>
</dbReference>